<dbReference type="PROSITE" id="PS50943">
    <property type="entry name" value="HTH_CROC1"/>
    <property type="match status" value="1"/>
</dbReference>
<dbReference type="Gene3D" id="1.10.260.40">
    <property type="entry name" value="lambda repressor-like DNA-binding domains"/>
    <property type="match status" value="1"/>
</dbReference>
<dbReference type="Proteomes" id="UP001165962">
    <property type="component" value="Unassembled WGS sequence"/>
</dbReference>
<name>A0ABX0J272_9BACL</name>
<dbReference type="InterPro" id="IPR010982">
    <property type="entry name" value="Lambda_DNA-bd_dom_sf"/>
</dbReference>
<evidence type="ECO:0000313" key="2">
    <source>
        <dbReference type="EMBL" id="NHN29545.1"/>
    </source>
</evidence>
<dbReference type="SUPFAM" id="SSF47413">
    <property type="entry name" value="lambda repressor-like DNA-binding domains"/>
    <property type="match status" value="1"/>
</dbReference>
<dbReference type="RefSeq" id="WP_166147599.1">
    <property type="nucleotide sequence ID" value="NZ_JAAOIW010000002.1"/>
</dbReference>
<dbReference type="InterPro" id="IPR001387">
    <property type="entry name" value="Cro/C1-type_HTH"/>
</dbReference>
<evidence type="ECO:0000313" key="3">
    <source>
        <dbReference type="Proteomes" id="UP001165962"/>
    </source>
</evidence>
<sequence length="52" mass="6165">MSNLRKLIGERIRITRKQRGLTQEELGERAQLKYSYIGAAERGTRNFLRTER</sequence>
<reference evidence="2" key="1">
    <citation type="submission" date="2020-03" db="EMBL/GenBank/DDBJ databases">
        <title>Draft sequencing of Paenibacilllus sp. S3N08.</title>
        <authorList>
            <person name="Kim D.-U."/>
        </authorList>
    </citation>
    <scope>NUCLEOTIDE SEQUENCE</scope>
    <source>
        <strain evidence="2">S3N08</strain>
    </source>
</reference>
<dbReference type="CDD" id="cd00093">
    <property type="entry name" value="HTH_XRE"/>
    <property type="match status" value="1"/>
</dbReference>
<dbReference type="EMBL" id="JAAOIW010000002">
    <property type="protein sequence ID" value="NHN29545.1"/>
    <property type="molecule type" value="Genomic_DNA"/>
</dbReference>
<protein>
    <submittedName>
        <fullName evidence="2">Helix-turn-helix transcriptional regulator</fullName>
    </submittedName>
</protein>
<proteinExistence type="predicted"/>
<keyword evidence="3" id="KW-1185">Reference proteome</keyword>
<dbReference type="Pfam" id="PF01381">
    <property type="entry name" value="HTH_3"/>
    <property type="match status" value="1"/>
</dbReference>
<organism evidence="2 3">
    <name type="scientific">Paenibacillus agricola</name>
    <dbReference type="NCBI Taxonomy" id="2716264"/>
    <lineage>
        <taxon>Bacteria</taxon>
        <taxon>Bacillati</taxon>
        <taxon>Bacillota</taxon>
        <taxon>Bacilli</taxon>
        <taxon>Bacillales</taxon>
        <taxon>Paenibacillaceae</taxon>
        <taxon>Paenibacillus</taxon>
    </lineage>
</organism>
<evidence type="ECO:0000259" key="1">
    <source>
        <dbReference type="PROSITE" id="PS50943"/>
    </source>
</evidence>
<accession>A0ABX0J272</accession>
<feature type="domain" description="HTH cro/C1-type" evidence="1">
    <location>
        <begin position="12"/>
        <end position="46"/>
    </location>
</feature>
<comment type="caution">
    <text evidence="2">The sequence shown here is derived from an EMBL/GenBank/DDBJ whole genome shotgun (WGS) entry which is preliminary data.</text>
</comment>
<gene>
    <name evidence="2" type="ORF">G9U52_06820</name>
</gene>